<organism evidence="1 2">
    <name type="scientific">Bradymonas sediminis</name>
    <dbReference type="NCBI Taxonomy" id="1548548"/>
    <lineage>
        <taxon>Bacteria</taxon>
        <taxon>Deltaproteobacteria</taxon>
        <taxon>Bradymonadales</taxon>
        <taxon>Bradymonadaceae</taxon>
        <taxon>Bradymonas</taxon>
    </lineage>
</organism>
<dbReference type="RefSeq" id="WP_111332386.1">
    <property type="nucleotide sequence ID" value="NZ_CP030032.1"/>
</dbReference>
<evidence type="ECO:0000313" key="2">
    <source>
        <dbReference type="Proteomes" id="UP000249799"/>
    </source>
</evidence>
<dbReference type="SUPFAM" id="SSF48452">
    <property type="entry name" value="TPR-like"/>
    <property type="match status" value="1"/>
</dbReference>
<keyword evidence="2" id="KW-1185">Reference proteome</keyword>
<sequence>MMMDAAQDTLEMQASAQDSLKQAYLFLSFGRYQEAIDACDTAARLAPKHPLAPTLKGSFEMSVGRVGDALGTLRAVTRRHPKYPLAWLYFAEACFLDGRSAAAQRALSELDKLPLTDALLEFRDELVQVWSSVAQDVIPPPLVADIS</sequence>
<dbReference type="Proteomes" id="UP000249799">
    <property type="component" value="Chromosome"/>
</dbReference>
<accession>A0A2Z4FHZ5</accession>
<dbReference type="KEGG" id="bsed:DN745_03980"/>
<dbReference type="Pfam" id="PF13432">
    <property type="entry name" value="TPR_16"/>
    <property type="match status" value="2"/>
</dbReference>
<proteinExistence type="predicted"/>
<name>A0A2Z4FHZ5_9DELT</name>
<protein>
    <submittedName>
        <fullName evidence="1">Uncharacterized protein</fullName>
    </submittedName>
</protein>
<gene>
    <name evidence="1" type="ORF">DN745_03980</name>
</gene>
<evidence type="ECO:0000313" key="1">
    <source>
        <dbReference type="EMBL" id="AWV88539.1"/>
    </source>
</evidence>
<dbReference type="Gene3D" id="1.25.40.10">
    <property type="entry name" value="Tetratricopeptide repeat domain"/>
    <property type="match status" value="1"/>
</dbReference>
<dbReference type="InterPro" id="IPR011990">
    <property type="entry name" value="TPR-like_helical_dom_sf"/>
</dbReference>
<dbReference type="AlphaFoldDB" id="A0A2Z4FHZ5"/>
<dbReference type="EMBL" id="CP030032">
    <property type="protein sequence ID" value="AWV88539.1"/>
    <property type="molecule type" value="Genomic_DNA"/>
</dbReference>
<reference evidence="1 2" key="1">
    <citation type="submission" date="2018-06" db="EMBL/GenBank/DDBJ databases">
        <title>Lujinxingia sediminis gen. nov. sp. nov., a new facultative anaerobic member of the class Deltaproteobacteria, and proposal of Lujinxingaceae fam. nov.</title>
        <authorList>
            <person name="Guo L.-Y."/>
            <person name="Li C.-M."/>
            <person name="Wang S."/>
            <person name="Du Z.-J."/>
        </authorList>
    </citation>
    <scope>NUCLEOTIDE SEQUENCE [LARGE SCALE GENOMIC DNA]</scope>
    <source>
        <strain evidence="1 2">FA350</strain>
    </source>
</reference>